<dbReference type="EMBL" id="WBOT01000001">
    <property type="protein sequence ID" value="KAB2335724.1"/>
    <property type="molecule type" value="Genomic_DNA"/>
</dbReference>
<reference evidence="1 2" key="1">
    <citation type="journal article" date="2014" name="Arch. Microbiol.">
        <title>Bacillus mesophilum sp. nov., strain IITR-54T, a novel 4-chlorobiphenyl dechlorinating bacterium.</title>
        <authorList>
            <person name="Manickam N."/>
            <person name="Singh N.K."/>
            <person name="Bajaj A."/>
            <person name="Kumar R.M."/>
            <person name="Kaur G."/>
            <person name="Kaur N."/>
            <person name="Bala M."/>
            <person name="Kumar A."/>
            <person name="Mayilraj S."/>
        </authorList>
    </citation>
    <scope>NUCLEOTIDE SEQUENCE [LARGE SCALE GENOMIC DNA]</scope>
    <source>
        <strain evidence="1 2">IITR-54</strain>
    </source>
</reference>
<dbReference type="AlphaFoldDB" id="A0A7V7UXN7"/>
<gene>
    <name evidence="1" type="ORF">F7732_03930</name>
</gene>
<sequence length="63" mass="7425">MKTFKVIYTFEKDLAITEEVEAENKSEVIGKTKDLDGFVEVYCIENHFHRFNIDDVKLITIQE</sequence>
<evidence type="ECO:0000313" key="2">
    <source>
        <dbReference type="Proteomes" id="UP000441354"/>
    </source>
</evidence>
<dbReference type="Proteomes" id="UP000441354">
    <property type="component" value="Unassembled WGS sequence"/>
</dbReference>
<accession>A0A7V7UXN7</accession>
<dbReference type="RefSeq" id="WP_066451609.1">
    <property type="nucleotide sequence ID" value="NZ_WBOT01000001.1"/>
</dbReference>
<name>A0A7V7UXN7_9BACI</name>
<protein>
    <submittedName>
        <fullName evidence="1">Uncharacterized protein</fullName>
    </submittedName>
</protein>
<comment type="caution">
    <text evidence="1">The sequence shown here is derived from an EMBL/GenBank/DDBJ whole genome shotgun (WGS) entry which is preliminary data.</text>
</comment>
<keyword evidence="2" id="KW-1185">Reference proteome</keyword>
<dbReference type="OrthoDB" id="2428257at2"/>
<evidence type="ECO:0000313" key="1">
    <source>
        <dbReference type="EMBL" id="KAB2335724.1"/>
    </source>
</evidence>
<proteinExistence type="predicted"/>
<organism evidence="1 2">
    <name type="scientific">Bacillus mesophilum</name>
    <dbReference type="NCBI Taxonomy" id="1071718"/>
    <lineage>
        <taxon>Bacteria</taxon>
        <taxon>Bacillati</taxon>
        <taxon>Bacillota</taxon>
        <taxon>Bacilli</taxon>
        <taxon>Bacillales</taxon>
        <taxon>Bacillaceae</taxon>
        <taxon>Bacillus</taxon>
    </lineage>
</organism>